<dbReference type="Gene3D" id="1.10.10.2520">
    <property type="entry name" value="Cell wall hydrolase SleB, domain 1"/>
    <property type="match status" value="1"/>
</dbReference>
<dbReference type="EMBL" id="CP042425">
    <property type="protein sequence ID" value="QEL18702.1"/>
    <property type="molecule type" value="Genomic_DNA"/>
</dbReference>
<dbReference type="AlphaFoldDB" id="A0A5C1ALT7"/>
<accession>A0A5C1ALT7</accession>
<dbReference type="RefSeq" id="WP_149113174.1">
    <property type="nucleotide sequence ID" value="NZ_CP042425.1"/>
</dbReference>
<name>A0A5C1ALT7_9BACT</name>
<organism evidence="2 3">
    <name type="scientific">Limnoglobus roseus</name>
    <dbReference type="NCBI Taxonomy" id="2598579"/>
    <lineage>
        <taxon>Bacteria</taxon>
        <taxon>Pseudomonadati</taxon>
        <taxon>Planctomycetota</taxon>
        <taxon>Planctomycetia</taxon>
        <taxon>Gemmatales</taxon>
        <taxon>Gemmataceae</taxon>
        <taxon>Limnoglobus</taxon>
    </lineage>
</organism>
<proteinExistence type="predicted"/>
<dbReference type="InterPro" id="IPR042047">
    <property type="entry name" value="SleB_dom1"/>
</dbReference>
<keyword evidence="2" id="KW-0378">Hydrolase</keyword>
<protein>
    <submittedName>
        <fullName evidence="2">Cell wall hydrolase</fullName>
    </submittedName>
</protein>
<dbReference type="GO" id="GO:0016787">
    <property type="term" value="F:hydrolase activity"/>
    <property type="evidence" value="ECO:0007669"/>
    <property type="project" value="UniProtKB-KW"/>
</dbReference>
<sequence length="133" mass="14761">MTAADTLARTIWGEARGEGKPGMEDVACCIMNRVAKPRWWGSTVEEVCLKPWQFSCWNANDPNLPKLKSVTVADPVFAQAVAIAEKAVAGTLPDRTQGATHYYDRRMPRVPPWAVGKTPCFTEGHHLFFNDIS</sequence>
<dbReference type="OrthoDB" id="468051at2"/>
<reference evidence="3" key="1">
    <citation type="submission" date="2019-08" db="EMBL/GenBank/DDBJ databases">
        <title>Limnoglobus roseus gen. nov., sp. nov., a novel freshwater planctomycete with a giant genome from the family Gemmataceae.</title>
        <authorList>
            <person name="Kulichevskaya I.S."/>
            <person name="Naumoff D.G."/>
            <person name="Miroshnikov K."/>
            <person name="Ivanova A."/>
            <person name="Philippov D.A."/>
            <person name="Hakobyan A."/>
            <person name="Rijpstra I.C."/>
            <person name="Sinninghe Damste J.S."/>
            <person name="Liesack W."/>
            <person name="Dedysh S.N."/>
        </authorList>
    </citation>
    <scope>NUCLEOTIDE SEQUENCE [LARGE SCALE GENOMIC DNA]</scope>
    <source>
        <strain evidence="3">PX52</strain>
    </source>
</reference>
<evidence type="ECO:0000313" key="2">
    <source>
        <dbReference type="EMBL" id="QEL18702.1"/>
    </source>
</evidence>
<dbReference type="KEGG" id="lrs:PX52LOC_05738"/>
<feature type="domain" description="Cell wall hydrolase SleB" evidence="1">
    <location>
        <begin position="17"/>
        <end position="129"/>
    </location>
</feature>
<gene>
    <name evidence="2" type="ORF">PX52LOC_05738</name>
</gene>
<evidence type="ECO:0000313" key="3">
    <source>
        <dbReference type="Proteomes" id="UP000324974"/>
    </source>
</evidence>
<evidence type="ECO:0000259" key="1">
    <source>
        <dbReference type="Pfam" id="PF07486"/>
    </source>
</evidence>
<dbReference type="Proteomes" id="UP000324974">
    <property type="component" value="Chromosome"/>
</dbReference>
<dbReference type="Pfam" id="PF07486">
    <property type="entry name" value="Hydrolase_2"/>
    <property type="match status" value="1"/>
</dbReference>
<keyword evidence="3" id="KW-1185">Reference proteome</keyword>
<dbReference type="InterPro" id="IPR011105">
    <property type="entry name" value="Cell_wall_hydrolase_SleB"/>
</dbReference>